<dbReference type="PANTHER" id="PTHR45453:SF1">
    <property type="entry name" value="PHOSPHATE REGULON SENSOR PROTEIN PHOR"/>
    <property type="match status" value="1"/>
</dbReference>
<dbReference type="PRINTS" id="PR00344">
    <property type="entry name" value="BCTRLSENSOR"/>
</dbReference>
<feature type="transmembrane region" description="Helical" evidence="13">
    <location>
        <begin position="12"/>
        <end position="32"/>
    </location>
</feature>
<dbReference type="InterPro" id="IPR013767">
    <property type="entry name" value="PAS_fold"/>
</dbReference>
<evidence type="ECO:0000256" key="2">
    <source>
        <dbReference type="ARBA" id="ARBA00004651"/>
    </source>
</evidence>
<dbReference type="CDD" id="cd00075">
    <property type="entry name" value="HATPase"/>
    <property type="match status" value="1"/>
</dbReference>
<evidence type="ECO:0000259" key="15">
    <source>
        <dbReference type="PROSITE" id="PS50885"/>
    </source>
</evidence>
<name>A0ABS9H2Q2_9BACL</name>
<dbReference type="SMART" id="SM00304">
    <property type="entry name" value="HAMP"/>
    <property type="match status" value="1"/>
</dbReference>
<evidence type="ECO:0000256" key="1">
    <source>
        <dbReference type="ARBA" id="ARBA00000085"/>
    </source>
</evidence>
<evidence type="ECO:0000256" key="12">
    <source>
        <dbReference type="SAM" id="Coils"/>
    </source>
</evidence>
<feature type="transmembrane region" description="Helical" evidence="13">
    <location>
        <begin position="148"/>
        <end position="168"/>
    </location>
</feature>
<dbReference type="Pfam" id="PF02518">
    <property type="entry name" value="HATPase_c"/>
    <property type="match status" value="1"/>
</dbReference>
<sequence>MKNFRGRILNSFIIFTSGIFLLLGIAIANLSIGSIERALFQSYKKQLELIAYDVINEEDKDRVLQKYHKSIGGHLTYISEEGTVDGTTFKDPPLQMLEGLTHQTNQTQMMKTEDRINFVRPLNPLQPSTDYLVITINNSDFEKELRDAWSPVLITLFLSYLLLIYITFRLTGKLAKPVDDAMRVAKELARGNFKARSHEYQLRETGELNHSLNILARNLEQITELREAEQERMKTVIENMDSGLLLIDALGYIHLMNRTYRSIFEVNQEVSNETLYYDVMPNQSVIDLVEETFLTEATVKKQVSISVGIDRKHFHITCVPILGFQDKIKGIVLVFHDITELKHLEQMRKDFVANVSHELRTPVTSLKGFAETLLDGAMDDVELRKKFLSIIWKESDRLQNLIQDLLDFTKMEQSNFKLNWQTVNLATIIDDVTTLLETKARKKELKMHVELSGSLEMDGDAERLKQILINLINNALSYTPSGGEVWITGKDVDENIELYVKDTGIGITDDEVPRIFERFYRVDKARSRNSGGTGLGLAIVKHLVEAHKGSIKVTSQKDKGTTFQMIFSKKRKD</sequence>
<dbReference type="EMBL" id="JAKIJS010000001">
    <property type="protein sequence ID" value="MCF6138194.1"/>
    <property type="molecule type" value="Genomic_DNA"/>
</dbReference>
<dbReference type="InterPro" id="IPR050351">
    <property type="entry name" value="BphY/WalK/GraS-like"/>
</dbReference>
<keyword evidence="11 13" id="KW-0472">Membrane</keyword>
<dbReference type="CDD" id="cd06225">
    <property type="entry name" value="HAMP"/>
    <property type="match status" value="1"/>
</dbReference>
<dbReference type="InterPro" id="IPR003594">
    <property type="entry name" value="HATPase_dom"/>
</dbReference>
<keyword evidence="13" id="KW-1133">Transmembrane helix</keyword>
<dbReference type="SMART" id="SM00387">
    <property type="entry name" value="HATPase_c"/>
    <property type="match status" value="1"/>
</dbReference>
<dbReference type="SMART" id="SM00388">
    <property type="entry name" value="HisKA"/>
    <property type="match status" value="1"/>
</dbReference>
<evidence type="ECO:0000256" key="4">
    <source>
        <dbReference type="ARBA" id="ARBA00022475"/>
    </source>
</evidence>
<accession>A0ABS9H2Q2</accession>
<dbReference type="InterPro" id="IPR004358">
    <property type="entry name" value="Sig_transdc_His_kin-like_C"/>
</dbReference>
<proteinExistence type="predicted"/>
<evidence type="ECO:0000256" key="7">
    <source>
        <dbReference type="ARBA" id="ARBA00022741"/>
    </source>
</evidence>
<dbReference type="InterPro" id="IPR035965">
    <property type="entry name" value="PAS-like_dom_sf"/>
</dbReference>
<evidence type="ECO:0000259" key="14">
    <source>
        <dbReference type="PROSITE" id="PS50109"/>
    </source>
</evidence>
<keyword evidence="17" id="KW-1185">Reference proteome</keyword>
<evidence type="ECO:0000256" key="8">
    <source>
        <dbReference type="ARBA" id="ARBA00022777"/>
    </source>
</evidence>
<dbReference type="PROSITE" id="PS50109">
    <property type="entry name" value="HIS_KIN"/>
    <property type="match status" value="1"/>
</dbReference>
<reference evidence="16 17" key="1">
    <citation type="submission" date="2022-01" db="EMBL/GenBank/DDBJ databases">
        <title>Alkalihalobacillus sp. EGI L200015, a novel bacterium isolated from a salt lake sediment.</title>
        <authorList>
            <person name="Gao L."/>
            <person name="Fang B.-Z."/>
            <person name="Li W.-J."/>
        </authorList>
    </citation>
    <scope>NUCLEOTIDE SEQUENCE [LARGE SCALE GENOMIC DNA]</scope>
    <source>
        <strain evidence="16 17">KCTC 12718</strain>
    </source>
</reference>
<evidence type="ECO:0000256" key="13">
    <source>
        <dbReference type="SAM" id="Phobius"/>
    </source>
</evidence>
<dbReference type="PANTHER" id="PTHR45453">
    <property type="entry name" value="PHOSPHATE REGULON SENSOR PROTEIN PHOR"/>
    <property type="match status" value="1"/>
</dbReference>
<comment type="caution">
    <text evidence="16">The sequence shown here is derived from an EMBL/GenBank/DDBJ whole genome shotgun (WGS) entry which is preliminary data.</text>
</comment>
<dbReference type="SUPFAM" id="SSF55785">
    <property type="entry name" value="PYP-like sensor domain (PAS domain)"/>
    <property type="match status" value="1"/>
</dbReference>
<dbReference type="Gene3D" id="1.10.287.130">
    <property type="match status" value="1"/>
</dbReference>
<keyword evidence="9 16" id="KW-0067">ATP-binding</keyword>
<dbReference type="CDD" id="cd00082">
    <property type="entry name" value="HisKA"/>
    <property type="match status" value="1"/>
</dbReference>
<dbReference type="PROSITE" id="PS50885">
    <property type="entry name" value="HAMP"/>
    <property type="match status" value="1"/>
</dbReference>
<dbReference type="InterPro" id="IPR003661">
    <property type="entry name" value="HisK_dim/P_dom"/>
</dbReference>
<dbReference type="Gene3D" id="3.30.565.10">
    <property type="entry name" value="Histidine kinase-like ATPase, C-terminal domain"/>
    <property type="match status" value="1"/>
</dbReference>
<keyword evidence="13" id="KW-0812">Transmembrane</keyword>
<dbReference type="SUPFAM" id="SSF158472">
    <property type="entry name" value="HAMP domain-like"/>
    <property type="match status" value="1"/>
</dbReference>
<evidence type="ECO:0000256" key="5">
    <source>
        <dbReference type="ARBA" id="ARBA00022553"/>
    </source>
</evidence>
<evidence type="ECO:0000313" key="17">
    <source>
        <dbReference type="Proteomes" id="UP001649381"/>
    </source>
</evidence>
<dbReference type="GO" id="GO:0005524">
    <property type="term" value="F:ATP binding"/>
    <property type="evidence" value="ECO:0007669"/>
    <property type="project" value="UniProtKB-KW"/>
</dbReference>
<dbReference type="Pfam" id="PF00989">
    <property type="entry name" value="PAS"/>
    <property type="match status" value="1"/>
</dbReference>
<dbReference type="Gene3D" id="3.30.450.20">
    <property type="entry name" value="PAS domain"/>
    <property type="match status" value="1"/>
</dbReference>
<comment type="catalytic activity">
    <reaction evidence="1">
        <text>ATP + protein L-histidine = ADP + protein N-phospho-L-histidine.</text>
        <dbReference type="EC" id="2.7.13.3"/>
    </reaction>
</comment>
<protein>
    <recommendedName>
        <fullName evidence="3">histidine kinase</fullName>
        <ecNumber evidence="3">2.7.13.3</ecNumber>
    </recommendedName>
</protein>
<dbReference type="EC" id="2.7.13.3" evidence="3"/>
<keyword evidence="10" id="KW-0902">Two-component regulatory system</keyword>
<dbReference type="InterPro" id="IPR005467">
    <property type="entry name" value="His_kinase_dom"/>
</dbReference>
<dbReference type="Pfam" id="PF00672">
    <property type="entry name" value="HAMP"/>
    <property type="match status" value="1"/>
</dbReference>
<feature type="domain" description="HAMP" evidence="15">
    <location>
        <begin position="172"/>
        <end position="224"/>
    </location>
</feature>
<feature type="coiled-coil region" evidence="12">
    <location>
        <begin position="212"/>
        <end position="239"/>
    </location>
</feature>
<evidence type="ECO:0000256" key="9">
    <source>
        <dbReference type="ARBA" id="ARBA00022840"/>
    </source>
</evidence>
<keyword evidence="8" id="KW-0418">Kinase</keyword>
<comment type="subcellular location">
    <subcellularLocation>
        <location evidence="2">Cell membrane</location>
        <topology evidence="2">Multi-pass membrane protein</topology>
    </subcellularLocation>
</comment>
<dbReference type="RefSeq" id="WP_236334421.1">
    <property type="nucleotide sequence ID" value="NZ_JAKIJS010000001.1"/>
</dbReference>
<dbReference type="Proteomes" id="UP001649381">
    <property type="component" value="Unassembled WGS sequence"/>
</dbReference>
<dbReference type="Gene3D" id="6.10.340.10">
    <property type="match status" value="1"/>
</dbReference>
<dbReference type="NCBIfam" id="NF046044">
    <property type="entry name" value="PnpS"/>
    <property type="match status" value="1"/>
</dbReference>
<evidence type="ECO:0000256" key="10">
    <source>
        <dbReference type="ARBA" id="ARBA00023012"/>
    </source>
</evidence>
<dbReference type="Pfam" id="PF00512">
    <property type="entry name" value="HisKA"/>
    <property type="match status" value="1"/>
</dbReference>
<dbReference type="InterPro" id="IPR003660">
    <property type="entry name" value="HAMP_dom"/>
</dbReference>
<keyword evidence="5" id="KW-0597">Phosphoprotein</keyword>
<evidence type="ECO:0000256" key="6">
    <source>
        <dbReference type="ARBA" id="ARBA00022679"/>
    </source>
</evidence>
<dbReference type="InterPro" id="IPR036097">
    <property type="entry name" value="HisK_dim/P_sf"/>
</dbReference>
<dbReference type="SUPFAM" id="SSF55874">
    <property type="entry name" value="ATPase domain of HSP90 chaperone/DNA topoisomerase II/histidine kinase"/>
    <property type="match status" value="1"/>
</dbReference>
<keyword evidence="6" id="KW-0808">Transferase</keyword>
<feature type="domain" description="Histidine kinase" evidence="14">
    <location>
        <begin position="354"/>
        <end position="571"/>
    </location>
</feature>
<evidence type="ECO:0000256" key="3">
    <source>
        <dbReference type="ARBA" id="ARBA00012438"/>
    </source>
</evidence>
<dbReference type="SUPFAM" id="SSF47384">
    <property type="entry name" value="Homodimeric domain of signal transducing histidine kinase"/>
    <property type="match status" value="1"/>
</dbReference>
<organism evidence="16 17">
    <name type="scientific">Pseudalkalibacillus berkeleyi</name>
    <dbReference type="NCBI Taxonomy" id="1069813"/>
    <lineage>
        <taxon>Bacteria</taxon>
        <taxon>Bacillati</taxon>
        <taxon>Bacillota</taxon>
        <taxon>Bacilli</taxon>
        <taxon>Bacillales</taxon>
        <taxon>Fictibacillaceae</taxon>
        <taxon>Pseudalkalibacillus</taxon>
    </lineage>
</organism>
<keyword evidence="7" id="KW-0547">Nucleotide-binding</keyword>
<dbReference type="InterPro" id="IPR036890">
    <property type="entry name" value="HATPase_C_sf"/>
</dbReference>
<keyword evidence="12" id="KW-0175">Coiled coil</keyword>
<evidence type="ECO:0000313" key="16">
    <source>
        <dbReference type="EMBL" id="MCF6138194.1"/>
    </source>
</evidence>
<gene>
    <name evidence="16" type="ORF">L2716_10705</name>
</gene>
<keyword evidence="4" id="KW-1003">Cell membrane</keyword>
<evidence type="ECO:0000256" key="11">
    <source>
        <dbReference type="ARBA" id="ARBA00023136"/>
    </source>
</evidence>